<feature type="compositionally biased region" description="Polar residues" evidence="11">
    <location>
        <begin position="73"/>
        <end position="86"/>
    </location>
</feature>
<keyword evidence="7 10" id="KW-1133">Transmembrane helix</keyword>
<keyword evidence="5 10" id="KW-0812">Transmembrane</keyword>
<keyword evidence="13" id="KW-1185">Reference proteome</keyword>
<organism evidence="12 13">
    <name type="scientific">Phaeocystidibacter marisrubri</name>
    <dbReference type="NCBI Taxonomy" id="1577780"/>
    <lineage>
        <taxon>Bacteria</taxon>
        <taxon>Pseudomonadati</taxon>
        <taxon>Bacteroidota</taxon>
        <taxon>Flavobacteriia</taxon>
        <taxon>Flavobacteriales</taxon>
        <taxon>Phaeocystidibacteraceae</taxon>
        <taxon>Phaeocystidibacter</taxon>
    </lineage>
</organism>
<dbReference type="EMBL" id="WBVQ01000001">
    <property type="protein sequence ID" value="KAB2816864.1"/>
    <property type="molecule type" value="Genomic_DNA"/>
</dbReference>
<dbReference type="GO" id="GO:0043952">
    <property type="term" value="P:protein transport by the Sec complex"/>
    <property type="evidence" value="ECO:0007669"/>
    <property type="project" value="TreeGrafter"/>
</dbReference>
<evidence type="ECO:0000256" key="1">
    <source>
        <dbReference type="ARBA" id="ARBA00004651"/>
    </source>
</evidence>
<proteinExistence type="inferred from homology"/>
<evidence type="ECO:0000256" key="6">
    <source>
        <dbReference type="ARBA" id="ARBA00022927"/>
    </source>
</evidence>
<dbReference type="PANTHER" id="PTHR34182">
    <property type="entry name" value="PROTEIN-EXPORT MEMBRANE PROTEIN SECG"/>
    <property type="match status" value="1"/>
</dbReference>
<keyword evidence="3 10" id="KW-0813">Transport</keyword>
<evidence type="ECO:0000256" key="9">
    <source>
        <dbReference type="ARBA" id="ARBA00023136"/>
    </source>
</evidence>
<evidence type="ECO:0000256" key="8">
    <source>
        <dbReference type="ARBA" id="ARBA00023010"/>
    </source>
</evidence>
<dbReference type="PANTHER" id="PTHR34182:SF1">
    <property type="entry name" value="PROTEIN-EXPORT MEMBRANE PROTEIN SECG"/>
    <property type="match status" value="1"/>
</dbReference>
<evidence type="ECO:0000256" key="5">
    <source>
        <dbReference type="ARBA" id="ARBA00022692"/>
    </source>
</evidence>
<dbReference type="InterPro" id="IPR004692">
    <property type="entry name" value="SecG"/>
</dbReference>
<evidence type="ECO:0000256" key="11">
    <source>
        <dbReference type="SAM" id="MobiDB-lite"/>
    </source>
</evidence>
<dbReference type="GO" id="GO:0009306">
    <property type="term" value="P:protein secretion"/>
    <property type="evidence" value="ECO:0007669"/>
    <property type="project" value="UniProtKB-UniRule"/>
</dbReference>
<reference evidence="12 13" key="1">
    <citation type="submission" date="2019-10" db="EMBL/GenBank/DDBJ databases">
        <title>Genome sequence of Phaeocystidibacter marisrubri JCM30614 (type strain).</title>
        <authorList>
            <person name="Bowman J.P."/>
        </authorList>
    </citation>
    <scope>NUCLEOTIDE SEQUENCE [LARGE SCALE GENOMIC DNA]</scope>
    <source>
        <strain evidence="12 13">JCM 30614</strain>
    </source>
</reference>
<dbReference type="NCBIfam" id="TIGR00810">
    <property type="entry name" value="secG"/>
    <property type="match status" value="1"/>
</dbReference>
<dbReference type="GO" id="GO:0005886">
    <property type="term" value="C:plasma membrane"/>
    <property type="evidence" value="ECO:0007669"/>
    <property type="project" value="UniProtKB-SubCell"/>
</dbReference>
<comment type="subcellular location">
    <subcellularLocation>
        <location evidence="1 10">Cell membrane</location>
        <topology evidence="1 10">Multi-pass membrane protein</topology>
    </subcellularLocation>
</comment>
<feature type="region of interest" description="Disordered" evidence="11">
    <location>
        <begin position="73"/>
        <end position="120"/>
    </location>
</feature>
<evidence type="ECO:0000256" key="10">
    <source>
        <dbReference type="RuleBase" id="RU365087"/>
    </source>
</evidence>
<comment type="similarity">
    <text evidence="2 10">Belongs to the SecG family.</text>
</comment>
<keyword evidence="8 10" id="KW-0811">Translocation</keyword>
<comment type="function">
    <text evidence="10">Involved in protein export. Participates in an early event of protein translocation.</text>
</comment>
<dbReference type="PRINTS" id="PR01651">
    <property type="entry name" value="SECGEXPORT"/>
</dbReference>
<evidence type="ECO:0000256" key="2">
    <source>
        <dbReference type="ARBA" id="ARBA00008445"/>
    </source>
</evidence>
<evidence type="ECO:0000313" key="13">
    <source>
        <dbReference type="Proteomes" id="UP000484164"/>
    </source>
</evidence>
<evidence type="ECO:0000313" key="12">
    <source>
        <dbReference type="EMBL" id="KAB2816864.1"/>
    </source>
</evidence>
<dbReference type="Pfam" id="PF03840">
    <property type="entry name" value="SecG"/>
    <property type="match status" value="1"/>
</dbReference>
<keyword evidence="9 10" id="KW-0472">Membrane</keyword>
<sequence>MTLLVTILIILVCLLLIGIILIQKPKGGGLGASFGGSANMLGGVQKTNEFLDKATWGLATALLVLVLSTNITGAGTSSETQSNIPAQSEMEMDAGTYDGATQGVPSASPVQQDLEMPEGE</sequence>
<dbReference type="RefSeq" id="WP_151691436.1">
    <property type="nucleotide sequence ID" value="NZ_BMGX01000002.1"/>
</dbReference>
<dbReference type="GO" id="GO:0015450">
    <property type="term" value="F:protein-transporting ATPase activity"/>
    <property type="evidence" value="ECO:0007669"/>
    <property type="project" value="UniProtKB-UniRule"/>
</dbReference>
<gene>
    <name evidence="12" type="primary">secG</name>
    <name evidence="12" type="ORF">F8C82_00255</name>
</gene>
<accession>A0A6L3ZG85</accession>
<feature type="transmembrane region" description="Helical" evidence="10">
    <location>
        <begin position="55"/>
        <end position="73"/>
    </location>
</feature>
<protein>
    <recommendedName>
        <fullName evidence="10">Protein-export membrane protein SecG</fullName>
    </recommendedName>
</protein>
<dbReference type="OrthoDB" id="1122493at2"/>
<comment type="caution">
    <text evidence="10">Lacks conserved residue(s) required for the propagation of feature annotation.</text>
</comment>
<name>A0A6L3ZG85_9FLAO</name>
<evidence type="ECO:0000256" key="3">
    <source>
        <dbReference type="ARBA" id="ARBA00022448"/>
    </source>
</evidence>
<keyword evidence="6 10" id="KW-0653">Protein transport</keyword>
<evidence type="ECO:0000256" key="4">
    <source>
        <dbReference type="ARBA" id="ARBA00022475"/>
    </source>
</evidence>
<dbReference type="GO" id="GO:0065002">
    <property type="term" value="P:intracellular protein transmembrane transport"/>
    <property type="evidence" value="ECO:0007669"/>
    <property type="project" value="TreeGrafter"/>
</dbReference>
<dbReference type="AlphaFoldDB" id="A0A6L3ZG85"/>
<dbReference type="Proteomes" id="UP000484164">
    <property type="component" value="Unassembled WGS sequence"/>
</dbReference>
<comment type="caution">
    <text evidence="12">The sequence shown here is derived from an EMBL/GenBank/DDBJ whole genome shotgun (WGS) entry which is preliminary data.</text>
</comment>
<keyword evidence="4 10" id="KW-1003">Cell membrane</keyword>
<evidence type="ECO:0000256" key="7">
    <source>
        <dbReference type="ARBA" id="ARBA00022989"/>
    </source>
</evidence>